<proteinExistence type="predicted"/>
<dbReference type="EMBL" id="JAIZAY010000001">
    <property type="protein sequence ID" value="KAJ8049556.1"/>
    <property type="molecule type" value="Genomic_DNA"/>
</dbReference>
<gene>
    <name evidence="2" type="ORF">HOLleu_02342</name>
</gene>
<dbReference type="OrthoDB" id="6021633at2759"/>
<evidence type="ECO:0000313" key="3">
    <source>
        <dbReference type="Proteomes" id="UP001152320"/>
    </source>
</evidence>
<dbReference type="InterPro" id="IPR052338">
    <property type="entry name" value="Transposase_5"/>
</dbReference>
<dbReference type="Gene3D" id="3.30.420.10">
    <property type="entry name" value="Ribonuclease H-like superfamily/Ribonuclease H"/>
    <property type="match status" value="1"/>
</dbReference>
<evidence type="ECO:0000259" key="1">
    <source>
        <dbReference type="Pfam" id="PF13358"/>
    </source>
</evidence>
<accession>A0A9Q1CQK9</accession>
<dbReference type="InterPro" id="IPR036397">
    <property type="entry name" value="RNaseH_sf"/>
</dbReference>
<organism evidence="2 3">
    <name type="scientific">Holothuria leucospilota</name>
    <name type="common">Black long sea cucumber</name>
    <name type="synonym">Mertensiothuria leucospilota</name>
    <dbReference type="NCBI Taxonomy" id="206669"/>
    <lineage>
        <taxon>Eukaryota</taxon>
        <taxon>Metazoa</taxon>
        <taxon>Echinodermata</taxon>
        <taxon>Eleutherozoa</taxon>
        <taxon>Echinozoa</taxon>
        <taxon>Holothuroidea</taxon>
        <taxon>Aspidochirotacea</taxon>
        <taxon>Aspidochirotida</taxon>
        <taxon>Holothuriidae</taxon>
        <taxon>Holothuria</taxon>
    </lineage>
</organism>
<keyword evidence="3" id="KW-1185">Reference proteome</keyword>
<evidence type="ECO:0000313" key="2">
    <source>
        <dbReference type="EMBL" id="KAJ8049556.1"/>
    </source>
</evidence>
<name>A0A9Q1CQK9_HOLLE</name>
<dbReference type="PANTHER" id="PTHR23022:SF135">
    <property type="entry name" value="SI:DKEY-77F5.3"/>
    <property type="match status" value="1"/>
</dbReference>
<dbReference type="PANTHER" id="PTHR23022">
    <property type="entry name" value="TRANSPOSABLE ELEMENT-RELATED"/>
    <property type="match status" value="1"/>
</dbReference>
<dbReference type="Pfam" id="PF13358">
    <property type="entry name" value="DDE_3"/>
    <property type="match status" value="1"/>
</dbReference>
<dbReference type="GO" id="GO:0003676">
    <property type="term" value="F:nucleic acid binding"/>
    <property type="evidence" value="ECO:0007669"/>
    <property type="project" value="InterPro"/>
</dbReference>
<dbReference type="InterPro" id="IPR038717">
    <property type="entry name" value="Tc1-like_DDE_dom"/>
</dbReference>
<dbReference type="AlphaFoldDB" id="A0A9Q1CQK9"/>
<reference evidence="2" key="1">
    <citation type="submission" date="2021-10" db="EMBL/GenBank/DDBJ databases">
        <title>Tropical sea cucumber genome reveals ecological adaptation and Cuvierian tubules defense mechanism.</title>
        <authorList>
            <person name="Chen T."/>
        </authorList>
    </citation>
    <scope>NUCLEOTIDE SEQUENCE</scope>
    <source>
        <strain evidence="2">Nanhai2018</strain>
        <tissue evidence="2">Muscle</tissue>
    </source>
</reference>
<dbReference type="Proteomes" id="UP001152320">
    <property type="component" value="Chromosome 1"/>
</dbReference>
<feature type="domain" description="Tc1-like transposase DDE" evidence="1">
    <location>
        <begin position="150"/>
        <end position="300"/>
    </location>
</feature>
<protein>
    <submittedName>
        <fullName evidence="2">Transposable element Tcb1 transposase</fullName>
    </submittedName>
</protein>
<sequence length="341" mass="39376">MPPRIPDYTWTRIVNLHLQGFSKVNVVKTLLQEGLQVTYRGVSGVIDRYGKHGLICDSHRRGRRKRIDVTEIIDKNLKANDELTASDLQTIIFKETGTRLSLSSIKNKRAKLGWKCSGRKSCQMIRKVNQRKRLEFAITCVKNEDKFANVIFTDESTIELDQHAAITFWKPGDPNGQHRLKPKAKHPTKVHVWAGISSEGATPIQIFRGIMDSQYYVEEILQNTLLPFVEQTFPGGNYRFMQDNDPKHRSNLAMTFMREKNINYWPTAPESPDINPIENVWHELKHFLRKVHKPSNQDELVQGIQEFWQTKMTIEKCRTYISHLRKVVPAVILKKGAATGF</sequence>
<comment type="caution">
    <text evidence="2">The sequence shown here is derived from an EMBL/GenBank/DDBJ whole genome shotgun (WGS) entry which is preliminary data.</text>
</comment>